<evidence type="ECO:0000313" key="4">
    <source>
        <dbReference type="Proteomes" id="UP000183257"/>
    </source>
</evidence>
<dbReference type="STRING" id="76595.SAMN05660313_02945"/>
<feature type="signal peptide" evidence="1">
    <location>
        <begin position="1"/>
        <end position="21"/>
    </location>
</feature>
<dbReference type="Pfam" id="PF04784">
    <property type="entry name" value="DUF547"/>
    <property type="match status" value="1"/>
</dbReference>
<name>A0A1K1QU09_9FLAO</name>
<evidence type="ECO:0000259" key="2">
    <source>
        <dbReference type="Pfam" id="PF04784"/>
    </source>
</evidence>
<accession>A0A1K1QU09</accession>
<dbReference type="GO" id="GO:0045454">
    <property type="term" value="P:cell redox homeostasis"/>
    <property type="evidence" value="ECO:0007669"/>
    <property type="project" value="TreeGrafter"/>
</dbReference>
<dbReference type="AlphaFoldDB" id="A0A1K1QU09"/>
<sequence>MKNTIKIMVILFFLSITSIHSQDTNQFFTKANTFFNTYVANGKVAYKDIKTNPALLNELVTEIVSIQVTKSKSAEYQAFWINAYNISVIKNVVDNYPLKSPLDKAGFFDKIKHTVAGKNLTLNDMEHKMLRAVFPKEPRFHFVLVCAGLGCPPIINEAYMPNMLEDQLQIQTQIAINNPNFIMVNKNKVKLSQIFEWYKGDFTQDGKSLVDFINLYRKEKIDAKAKVSYYPYDWTLNKQ</sequence>
<feature type="chain" id="PRO_5012046507" description="DUF547 domain-containing protein" evidence="1">
    <location>
        <begin position="22"/>
        <end position="239"/>
    </location>
</feature>
<dbReference type="EMBL" id="FPIY01000005">
    <property type="protein sequence ID" value="SFW63253.1"/>
    <property type="molecule type" value="Genomic_DNA"/>
</dbReference>
<keyword evidence="1" id="KW-0732">Signal</keyword>
<dbReference type="PANTHER" id="PTHR34386:SF1">
    <property type="entry name" value="GLUTAREDOXIN-LIKE PROTEIN NRDH"/>
    <property type="match status" value="1"/>
</dbReference>
<dbReference type="InterPro" id="IPR051548">
    <property type="entry name" value="Grx-like_ET"/>
</dbReference>
<protein>
    <recommendedName>
        <fullName evidence="2">DUF547 domain-containing protein</fullName>
    </recommendedName>
</protein>
<dbReference type="InterPro" id="IPR006869">
    <property type="entry name" value="DUF547"/>
</dbReference>
<proteinExistence type="predicted"/>
<dbReference type="GO" id="GO:0009055">
    <property type="term" value="F:electron transfer activity"/>
    <property type="evidence" value="ECO:0007669"/>
    <property type="project" value="TreeGrafter"/>
</dbReference>
<dbReference type="PANTHER" id="PTHR34386">
    <property type="entry name" value="GLUTAREDOXIN"/>
    <property type="match status" value="1"/>
</dbReference>
<dbReference type="OrthoDB" id="526867at2"/>
<evidence type="ECO:0000256" key="1">
    <source>
        <dbReference type="SAM" id="SignalP"/>
    </source>
</evidence>
<dbReference type="Proteomes" id="UP000183257">
    <property type="component" value="Unassembled WGS sequence"/>
</dbReference>
<dbReference type="RefSeq" id="WP_072304574.1">
    <property type="nucleotide sequence ID" value="NZ_FPIY01000005.1"/>
</dbReference>
<gene>
    <name evidence="3" type="ORF">SAMN05660313_02945</name>
</gene>
<evidence type="ECO:0000313" key="3">
    <source>
        <dbReference type="EMBL" id="SFW63253.1"/>
    </source>
</evidence>
<reference evidence="4" key="1">
    <citation type="submission" date="2016-11" db="EMBL/GenBank/DDBJ databases">
        <authorList>
            <person name="Varghese N."/>
            <person name="Submissions S."/>
        </authorList>
    </citation>
    <scope>NUCLEOTIDE SEQUENCE [LARGE SCALE GENOMIC DNA]</scope>
    <source>
        <strain evidence="4">DSM 24786</strain>
    </source>
</reference>
<organism evidence="3 4">
    <name type="scientific">Cellulophaga fucicola</name>
    <dbReference type="NCBI Taxonomy" id="76595"/>
    <lineage>
        <taxon>Bacteria</taxon>
        <taxon>Pseudomonadati</taxon>
        <taxon>Bacteroidota</taxon>
        <taxon>Flavobacteriia</taxon>
        <taxon>Flavobacteriales</taxon>
        <taxon>Flavobacteriaceae</taxon>
        <taxon>Cellulophaga</taxon>
    </lineage>
</organism>
<keyword evidence="4" id="KW-1185">Reference proteome</keyword>
<feature type="domain" description="DUF547" evidence="2">
    <location>
        <begin position="71"/>
        <end position="172"/>
    </location>
</feature>